<evidence type="ECO:0000256" key="3">
    <source>
        <dbReference type="ARBA" id="ARBA00022824"/>
    </source>
</evidence>
<feature type="transmembrane region" description="Helical" evidence="6">
    <location>
        <begin position="151"/>
        <end position="170"/>
    </location>
</feature>
<reference evidence="9 10" key="1">
    <citation type="submission" date="2015-12" db="EMBL/GenBank/DDBJ databases">
        <title>Dictyostelia acquired genes for synthesis and detection of signals that induce cell-type specialization by lateral gene transfer from prokaryotes.</title>
        <authorList>
            <person name="Gloeckner G."/>
            <person name="Schaap P."/>
        </authorList>
    </citation>
    <scope>NUCLEOTIDE SEQUENCE [LARGE SCALE GENOMIC DNA]</scope>
    <source>
        <strain evidence="9 10">TK</strain>
    </source>
</reference>
<accession>A0A151ZB04</accession>
<keyword evidence="2 6" id="KW-0812">Transmembrane</keyword>
<feature type="transmembrane region" description="Helical" evidence="6">
    <location>
        <begin position="271"/>
        <end position="292"/>
    </location>
</feature>
<comment type="caution">
    <text evidence="9">The sequence shown here is derived from an EMBL/GenBank/DDBJ whole genome shotgun (WGS) entry which is preliminary data.</text>
</comment>
<dbReference type="Pfam" id="PF02453">
    <property type="entry name" value="Reticulon"/>
    <property type="match status" value="1"/>
</dbReference>
<evidence type="ECO:0000313" key="10">
    <source>
        <dbReference type="Proteomes" id="UP000076078"/>
    </source>
</evidence>
<evidence type="ECO:0000313" key="9">
    <source>
        <dbReference type="EMBL" id="KYQ91127.1"/>
    </source>
</evidence>
<dbReference type="PANTHER" id="PTHR10994">
    <property type="entry name" value="RETICULON"/>
    <property type="match status" value="1"/>
</dbReference>
<dbReference type="OrthoDB" id="567788at2759"/>
<feature type="region of interest" description="Disordered" evidence="7">
    <location>
        <begin position="1"/>
        <end position="23"/>
    </location>
</feature>
<keyword evidence="3 6" id="KW-0256">Endoplasmic reticulum</keyword>
<dbReference type="EMBL" id="LODT01000035">
    <property type="protein sequence ID" value="KYQ91127.1"/>
    <property type="molecule type" value="Genomic_DNA"/>
</dbReference>
<evidence type="ECO:0000256" key="2">
    <source>
        <dbReference type="ARBA" id="ARBA00022692"/>
    </source>
</evidence>
<dbReference type="GO" id="GO:0005789">
    <property type="term" value="C:endoplasmic reticulum membrane"/>
    <property type="evidence" value="ECO:0007669"/>
    <property type="project" value="UniProtKB-SubCell"/>
</dbReference>
<dbReference type="PANTHER" id="PTHR10994:SF193">
    <property type="entry name" value="RETICULON-LIKE PROTEIN"/>
    <property type="match status" value="1"/>
</dbReference>
<dbReference type="InterPro" id="IPR003388">
    <property type="entry name" value="Reticulon"/>
</dbReference>
<gene>
    <name evidence="9" type="ORF">DLAC_08035</name>
</gene>
<feature type="transmembrane region" description="Helical" evidence="6">
    <location>
        <begin position="176"/>
        <end position="196"/>
    </location>
</feature>
<keyword evidence="10" id="KW-1185">Reference proteome</keyword>
<evidence type="ECO:0000256" key="1">
    <source>
        <dbReference type="ARBA" id="ARBA00004477"/>
    </source>
</evidence>
<dbReference type="Proteomes" id="UP000076078">
    <property type="component" value="Unassembled WGS sequence"/>
</dbReference>
<proteinExistence type="predicted"/>
<evidence type="ECO:0000259" key="8">
    <source>
        <dbReference type="PROSITE" id="PS50845"/>
    </source>
</evidence>
<dbReference type="STRING" id="361077.A0A151ZB04"/>
<feature type="domain" description="Reticulon" evidence="8">
    <location>
        <begin position="137"/>
        <end position="332"/>
    </location>
</feature>
<dbReference type="InterPro" id="IPR045064">
    <property type="entry name" value="Reticulon-like"/>
</dbReference>
<organism evidence="9 10">
    <name type="scientific">Tieghemostelium lacteum</name>
    <name type="common">Slime mold</name>
    <name type="synonym">Dictyostelium lacteum</name>
    <dbReference type="NCBI Taxonomy" id="361077"/>
    <lineage>
        <taxon>Eukaryota</taxon>
        <taxon>Amoebozoa</taxon>
        <taxon>Evosea</taxon>
        <taxon>Eumycetozoa</taxon>
        <taxon>Dictyostelia</taxon>
        <taxon>Dictyosteliales</taxon>
        <taxon>Raperosteliaceae</taxon>
        <taxon>Tieghemostelium</taxon>
    </lineage>
</organism>
<protein>
    <recommendedName>
        <fullName evidence="6">Reticulon-like protein</fullName>
    </recommendedName>
</protein>
<evidence type="ECO:0000256" key="5">
    <source>
        <dbReference type="ARBA" id="ARBA00023136"/>
    </source>
</evidence>
<dbReference type="AlphaFoldDB" id="A0A151ZB04"/>
<dbReference type="InParanoid" id="A0A151ZB04"/>
<evidence type="ECO:0000256" key="4">
    <source>
        <dbReference type="ARBA" id="ARBA00022989"/>
    </source>
</evidence>
<dbReference type="PROSITE" id="PS50845">
    <property type="entry name" value="RETICULON"/>
    <property type="match status" value="1"/>
</dbReference>
<evidence type="ECO:0000256" key="6">
    <source>
        <dbReference type="RuleBase" id="RU363132"/>
    </source>
</evidence>
<keyword evidence="4 6" id="KW-1133">Transmembrane helix</keyword>
<dbReference type="OMA" id="FHVHEAV"/>
<keyword evidence="5 6" id="KW-0472">Membrane</keyword>
<evidence type="ECO:0000256" key="7">
    <source>
        <dbReference type="SAM" id="MobiDB-lite"/>
    </source>
</evidence>
<name>A0A151ZB04_TIELA</name>
<comment type="subcellular location">
    <subcellularLocation>
        <location evidence="1 6">Endoplasmic reticulum membrane</location>
        <topology evidence="1 6">Multi-pass membrane protein</topology>
    </subcellularLocation>
</comment>
<dbReference type="GO" id="GO:0009617">
    <property type="term" value="P:response to bacterium"/>
    <property type="evidence" value="ECO:0007669"/>
    <property type="project" value="InterPro"/>
</dbReference>
<dbReference type="FunCoup" id="A0A151ZB04">
    <property type="interactions" value="11"/>
</dbReference>
<sequence>MSEEDQQHNSSSSSEDEKIIKQEVEEIKEDEIVSEIKKEVKKDVEQLVDKVSSVSSSSSSPSSTTTTTEGGCPYSLSGNNSMCTHVCKLTSIIKKNPLYEPGMSIVNSFITYSISLIVFIDSHTFFLFFFSDLSILAKQIVLWEDLIQTGLLFIIINTVFFITCCLKYSLVSLVGYVGFVVTAATLMFKAVSIVLVKYAQGITLDNQITDQLKTLSFHVHEAVIEKQATNIAEFINQLLAIAKDVFSVRSIYLSAQYLVAFYLTGVLGKCISLNTIAYVSFLVLFIAPRVYLEKKDVIDPQIEKAKVCGKDLLTKLHSFIPISHSSSAKKNN</sequence>
<feature type="transmembrane region" description="Helical" evidence="6">
    <location>
        <begin position="109"/>
        <end position="130"/>
    </location>
</feature>